<dbReference type="OrthoDB" id="2437251at2759"/>
<dbReference type="GO" id="GO:0006355">
    <property type="term" value="P:regulation of DNA-templated transcription"/>
    <property type="evidence" value="ECO:0007669"/>
    <property type="project" value="InterPro"/>
</dbReference>
<sequence>MEQENDDGYIWALQELKILFQPPIITKVIITDCEPAVKMAIEFVFPSSIHNYCTWHIIKTLSKIVANIFKRMIGRIIGHPGTYWSVPSQLRNMIKILKKSNRSQNITQDHGHTSQTAYSHSRKHLSLLGKASSHVESAHSYIKSFINSSNGELDTVFQNFKTEIDI</sequence>
<evidence type="ECO:0000259" key="1">
    <source>
        <dbReference type="Pfam" id="PF10551"/>
    </source>
</evidence>
<dbReference type="InterPro" id="IPR031052">
    <property type="entry name" value="FHY3/FAR1"/>
</dbReference>
<reference evidence="2" key="1">
    <citation type="submission" date="2021-03" db="EMBL/GenBank/DDBJ databases">
        <title>Draft genome sequence of rust myrtle Austropuccinia psidii MF-1, a brazilian biotype.</title>
        <authorList>
            <person name="Quecine M.C."/>
            <person name="Pachon D.M.R."/>
            <person name="Bonatelli M.L."/>
            <person name="Correr F.H."/>
            <person name="Franceschini L.M."/>
            <person name="Leite T.F."/>
            <person name="Margarido G.R.A."/>
            <person name="Almeida C.A."/>
            <person name="Ferrarezi J.A."/>
            <person name="Labate C.A."/>
        </authorList>
    </citation>
    <scope>NUCLEOTIDE SEQUENCE</scope>
    <source>
        <strain evidence="2">MF-1</strain>
    </source>
</reference>
<gene>
    <name evidence="2" type="ORF">O181_002539</name>
</gene>
<dbReference type="PANTHER" id="PTHR31669">
    <property type="entry name" value="PROTEIN FAR1-RELATED SEQUENCE 10-RELATED"/>
    <property type="match status" value="1"/>
</dbReference>
<dbReference type="Proteomes" id="UP000765509">
    <property type="component" value="Unassembled WGS sequence"/>
</dbReference>
<comment type="caution">
    <text evidence="2">The sequence shown here is derived from an EMBL/GenBank/DDBJ whole genome shotgun (WGS) entry which is preliminary data.</text>
</comment>
<proteinExistence type="predicted"/>
<feature type="domain" description="MULE transposase" evidence="1">
    <location>
        <begin position="1"/>
        <end position="59"/>
    </location>
</feature>
<protein>
    <recommendedName>
        <fullName evidence="1">MULE transposase domain-containing protein</fullName>
    </recommendedName>
</protein>
<dbReference type="InterPro" id="IPR018289">
    <property type="entry name" value="MULE_transposase_dom"/>
</dbReference>
<evidence type="ECO:0000313" key="2">
    <source>
        <dbReference type="EMBL" id="MBW0462824.1"/>
    </source>
</evidence>
<dbReference type="PANTHER" id="PTHR31669:SF251">
    <property type="entry name" value="PROTEIN FAR1-RELATED SEQUENCE"/>
    <property type="match status" value="1"/>
</dbReference>
<dbReference type="Pfam" id="PF10551">
    <property type="entry name" value="MULE"/>
    <property type="match status" value="1"/>
</dbReference>
<keyword evidence="3" id="KW-1185">Reference proteome</keyword>
<dbReference type="EMBL" id="AVOT02000428">
    <property type="protein sequence ID" value="MBW0462824.1"/>
    <property type="molecule type" value="Genomic_DNA"/>
</dbReference>
<organism evidence="2 3">
    <name type="scientific">Austropuccinia psidii MF-1</name>
    <dbReference type="NCBI Taxonomy" id="1389203"/>
    <lineage>
        <taxon>Eukaryota</taxon>
        <taxon>Fungi</taxon>
        <taxon>Dikarya</taxon>
        <taxon>Basidiomycota</taxon>
        <taxon>Pucciniomycotina</taxon>
        <taxon>Pucciniomycetes</taxon>
        <taxon>Pucciniales</taxon>
        <taxon>Sphaerophragmiaceae</taxon>
        <taxon>Austropuccinia</taxon>
    </lineage>
</organism>
<evidence type="ECO:0000313" key="3">
    <source>
        <dbReference type="Proteomes" id="UP000765509"/>
    </source>
</evidence>
<dbReference type="AlphaFoldDB" id="A0A9Q3BCF8"/>
<name>A0A9Q3BCF8_9BASI</name>
<accession>A0A9Q3BCF8</accession>